<dbReference type="InterPro" id="IPR018244">
    <property type="entry name" value="Allrgn_V5/Tpx1_CS"/>
</dbReference>
<keyword evidence="1" id="KW-0611">Plant defense</keyword>
<gene>
    <name evidence="4" type="ORF">CEPIT_LOCUS41544</name>
</gene>
<evidence type="ECO:0000313" key="4">
    <source>
        <dbReference type="EMBL" id="CAH9144572.1"/>
    </source>
</evidence>
<dbReference type="Pfam" id="PF00188">
    <property type="entry name" value="CAP"/>
    <property type="match status" value="1"/>
</dbReference>
<protein>
    <recommendedName>
        <fullName evidence="3">SCP domain-containing protein</fullName>
    </recommendedName>
</protein>
<dbReference type="AlphaFoldDB" id="A0AAV0GB17"/>
<sequence length="170" mass="18314">MGHSKIPYAAALLAVIVVVASAAAEDPECNYTNSTNDDFVNAHNAFRGGVGNLKWNETVARFASSYALERSKDCALEHSGNPLYGENIASGGGCLMSGRDAVIMWAGERDYYDHGSNSCVGGQECQHYTQVVWKKTTDLGCARVVCGNGRATFITCNYYPPGNVEGERPY</sequence>
<feature type="signal peptide" evidence="2">
    <location>
        <begin position="1"/>
        <end position="24"/>
    </location>
</feature>
<accession>A0AAV0GB17</accession>
<dbReference type="InterPro" id="IPR014044">
    <property type="entry name" value="CAP_dom"/>
</dbReference>
<name>A0AAV0GB17_9ASTE</name>
<feature type="chain" id="PRO_5043987181" description="SCP domain-containing protein" evidence="2">
    <location>
        <begin position="25"/>
        <end position="170"/>
    </location>
</feature>
<organism evidence="4 5">
    <name type="scientific">Cuscuta epithymum</name>
    <dbReference type="NCBI Taxonomy" id="186058"/>
    <lineage>
        <taxon>Eukaryota</taxon>
        <taxon>Viridiplantae</taxon>
        <taxon>Streptophyta</taxon>
        <taxon>Embryophyta</taxon>
        <taxon>Tracheophyta</taxon>
        <taxon>Spermatophyta</taxon>
        <taxon>Magnoliopsida</taxon>
        <taxon>eudicotyledons</taxon>
        <taxon>Gunneridae</taxon>
        <taxon>Pentapetalae</taxon>
        <taxon>asterids</taxon>
        <taxon>lamiids</taxon>
        <taxon>Solanales</taxon>
        <taxon>Convolvulaceae</taxon>
        <taxon>Cuscuteae</taxon>
        <taxon>Cuscuta</taxon>
        <taxon>Cuscuta subgen. Cuscuta</taxon>
    </lineage>
</organism>
<comment type="caution">
    <text evidence="4">The sequence shown here is derived from an EMBL/GenBank/DDBJ whole genome shotgun (WGS) entry which is preliminary data.</text>
</comment>
<keyword evidence="2" id="KW-0732">Signal</keyword>
<dbReference type="PRINTS" id="PR00837">
    <property type="entry name" value="V5TPXLIKE"/>
</dbReference>
<keyword evidence="1" id="KW-0568">Pathogenesis-related protein</keyword>
<dbReference type="CDD" id="cd05381">
    <property type="entry name" value="CAP_PR-1"/>
    <property type="match status" value="1"/>
</dbReference>
<dbReference type="Proteomes" id="UP001152523">
    <property type="component" value="Unassembled WGS sequence"/>
</dbReference>
<dbReference type="InterPro" id="IPR001283">
    <property type="entry name" value="CRISP-related"/>
</dbReference>
<evidence type="ECO:0000259" key="3">
    <source>
        <dbReference type="SMART" id="SM00198"/>
    </source>
</evidence>
<reference evidence="4" key="1">
    <citation type="submission" date="2022-07" db="EMBL/GenBank/DDBJ databases">
        <authorList>
            <person name="Macas J."/>
            <person name="Novak P."/>
            <person name="Neumann P."/>
        </authorList>
    </citation>
    <scope>NUCLEOTIDE SEQUENCE</scope>
</reference>
<keyword evidence="5" id="KW-1185">Reference proteome</keyword>
<dbReference type="FunFam" id="3.40.33.10:FF:000004">
    <property type="entry name" value="CAP, cysteine-rich secretory protein, antigen 5"/>
    <property type="match status" value="1"/>
</dbReference>
<evidence type="ECO:0000256" key="1">
    <source>
        <dbReference type="ARBA" id="ARBA00023265"/>
    </source>
</evidence>
<dbReference type="GO" id="GO:0005576">
    <property type="term" value="C:extracellular region"/>
    <property type="evidence" value="ECO:0007669"/>
    <property type="project" value="InterPro"/>
</dbReference>
<dbReference type="PANTHER" id="PTHR10334">
    <property type="entry name" value="CYSTEINE-RICH SECRETORY PROTEIN-RELATED"/>
    <property type="match status" value="1"/>
</dbReference>
<feature type="domain" description="SCP" evidence="3">
    <location>
        <begin position="34"/>
        <end position="166"/>
    </location>
</feature>
<proteinExistence type="predicted"/>
<evidence type="ECO:0000313" key="5">
    <source>
        <dbReference type="Proteomes" id="UP001152523"/>
    </source>
</evidence>
<dbReference type="SUPFAM" id="SSF55797">
    <property type="entry name" value="PR-1-like"/>
    <property type="match status" value="1"/>
</dbReference>
<dbReference type="EMBL" id="CAMAPF010001068">
    <property type="protein sequence ID" value="CAH9144572.1"/>
    <property type="molecule type" value="Genomic_DNA"/>
</dbReference>
<dbReference type="SMART" id="SM00198">
    <property type="entry name" value="SCP"/>
    <property type="match status" value="1"/>
</dbReference>
<evidence type="ECO:0000256" key="2">
    <source>
        <dbReference type="SAM" id="SignalP"/>
    </source>
</evidence>
<dbReference type="InterPro" id="IPR035940">
    <property type="entry name" value="CAP_sf"/>
</dbReference>
<dbReference type="Gene3D" id="3.40.33.10">
    <property type="entry name" value="CAP"/>
    <property type="match status" value="1"/>
</dbReference>
<dbReference type="PROSITE" id="PS01010">
    <property type="entry name" value="CRISP_2"/>
    <property type="match status" value="1"/>
</dbReference>